<protein>
    <recommendedName>
        <fullName evidence="4">DUF3604 domain-containing protein</fullName>
    </recommendedName>
</protein>
<sequence>MDLQHERNNKMKNRPLIGLSAALLIGGALSASPTLAGEALIGDPNTYSPPARQSSRQLYWGDTHLHTTQSPDAFTLETRLDREQAYRFARGETVIADNGMAAKLRRPLDFLAITDHSEYLGVFPMLEKKDPRLKEWQFGDFLGSLMDEGKFQELALEFSLAIQKTDAEFKVPTPVRQSIWEDVTQTADQYYQPGVFTTLIGYEWTSMITGDNLHRVVLFKGDHEQTHQVLPFTAQHSTAPEDLWAALTDYERTTGGEVLAIAHNGNVSNGRMFGPIRENGKAFDAAYATQRARWEPVYEVTQVKGDGETHPALSPDDEFADFETWDDGNIALTADKDPDMLPYEYARSALQLGLGYERELGVNPFKFGLIGSSDMHTGLSTTAENNYFGKFGHDEPAKDRFREKMAHQLQENWRLVASGLAAVWAEDNTRESIFEAFKRREVYATSGSRIGLRFFAGWDFEAQDVQRPDYADIGYRKGVPMGGDLVTGPDGASPTIMVAAVRDPDGANLDRVQIIKGWLDADGETHEQVFDVALSDNRQADPSTGLIPPVGDTADLENATYLNSIGDAELAAVWQDPDFDPTEPAFYYARVIEIPTPRWTVYDAAFFGSDIPDPARIAIQDRAYSSPIWYTPPSPEP</sequence>
<feature type="signal peptide" evidence="1">
    <location>
        <begin position="1"/>
        <end position="36"/>
    </location>
</feature>
<evidence type="ECO:0000256" key="1">
    <source>
        <dbReference type="SAM" id="SignalP"/>
    </source>
</evidence>
<dbReference type="InterPro" id="IPR016195">
    <property type="entry name" value="Pol/histidinol_Pase-like"/>
</dbReference>
<accession>B8KSQ5</accession>
<dbReference type="STRING" id="565045.NOR51B_2903"/>
<reference evidence="3" key="1">
    <citation type="journal article" date="2013" name="BMC Microbiol.">
        <title>Taxonomy and evolution of bacteriochlorophyll a-containing members of the OM60/NOR5 clade of marine gammaproteobacteria: description of Luminiphilus syltensis gen. nov., sp. nov., reclassification of Haliea rubra as Pseudohaliea rubra gen. nov., comb. nov., and emendation of Chromatocurvus halotolerans.</title>
        <authorList>
            <person name="Spring S."/>
            <person name="Riedel T."/>
            <person name="Sproer C."/>
            <person name="Yan S."/>
            <person name="Harder J."/>
            <person name="Fuchs B.M."/>
        </authorList>
    </citation>
    <scope>NUCLEOTIDE SEQUENCE [LARGE SCALE GENOMIC DNA]</scope>
    <source>
        <strain evidence="3">NOR51-B</strain>
    </source>
</reference>
<feature type="chain" id="PRO_5002876469" description="DUF3604 domain-containing protein" evidence="1">
    <location>
        <begin position="37"/>
        <end position="637"/>
    </location>
</feature>
<dbReference type="AlphaFoldDB" id="B8KSQ5"/>
<dbReference type="Gene3D" id="3.20.20.140">
    <property type="entry name" value="Metal-dependent hydrolases"/>
    <property type="match status" value="1"/>
</dbReference>
<evidence type="ECO:0008006" key="4">
    <source>
        <dbReference type="Google" id="ProtNLM"/>
    </source>
</evidence>
<organism evidence="2 3">
    <name type="scientific">Luminiphilus syltensis NOR5-1B</name>
    <dbReference type="NCBI Taxonomy" id="565045"/>
    <lineage>
        <taxon>Bacteria</taxon>
        <taxon>Pseudomonadati</taxon>
        <taxon>Pseudomonadota</taxon>
        <taxon>Gammaproteobacteria</taxon>
        <taxon>Cellvibrionales</taxon>
        <taxon>Halieaceae</taxon>
        <taxon>Luminiphilus</taxon>
    </lineage>
</organism>
<dbReference type="eggNOG" id="ENOG502Z7WD">
    <property type="taxonomic scope" value="Bacteria"/>
</dbReference>
<dbReference type="HOGENOM" id="CLU_022758_0_0_6"/>
<dbReference type="Pfam" id="PF12228">
    <property type="entry name" value="DUF3604"/>
    <property type="match status" value="1"/>
</dbReference>
<dbReference type="InterPro" id="IPR022028">
    <property type="entry name" value="DUF3604"/>
</dbReference>
<proteinExistence type="predicted"/>
<evidence type="ECO:0000313" key="2">
    <source>
        <dbReference type="EMBL" id="EED36950.1"/>
    </source>
</evidence>
<dbReference type="Proteomes" id="UP000004699">
    <property type="component" value="Unassembled WGS sequence"/>
</dbReference>
<evidence type="ECO:0000313" key="3">
    <source>
        <dbReference type="Proteomes" id="UP000004699"/>
    </source>
</evidence>
<gene>
    <name evidence="2" type="ORF">NOR51B_2903</name>
</gene>
<keyword evidence="3" id="KW-1185">Reference proteome</keyword>
<dbReference type="SUPFAM" id="SSF89550">
    <property type="entry name" value="PHP domain-like"/>
    <property type="match status" value="1"/>
</dbReference>
<keyword evidence="1" id="KW-0732">Signal</keyword>
<dbReference type="EMBL" id="DS999411">
    <property type="protein sequence ID" value="EED36950.1"/>
    <property type="molecule type" value="Genomic_DNA"/>
</dbReference>
<name>B8KSQ5_9GAMM</name>